<dbReference type="PROSITE" id="PS50041">
    <property type="entry name" value="C_TYPE_LECTIN_2"/>
    <property type="match status" value="1"/>
</dbReference>
<dbReference type="PANTHER" id="PTHR45784:SF3">
    <property type="entry name" value="C-TYPE LECTIN DOMAIN FAMILY 4 MEMBER K-LIKE-RELATED"/>
    <property type="match status" value="1"/>
</dbReference>
<dbReference type="AlphaFoldDB" id="A0A3B4XSY2"/>
<name>A0A3B4XSY2_SERLL</name>
<dbReference type="InterPro" id="IPR001304">
    <property type="entry name" value="C-type_lectin-like"/>
</dbReference>
<organism evidence="2 3">
    <name type="scientific">Seriola lalandi dorsalis</name>
    <dbReference type="NCBI Taxonomy" id="1841481"/>
    <lineage>
        <taxon>Eukaryota</taxon>
        <taxon>Metazoa</taxon>
        <taxon>Chordata</taxon>
        <taxon>Craniata</taxon>
        <taxon>Vertebrata</taxon>
        <taxon>Euteleostomi</taxon>
        <taxon>Actinopterygii</taxon>
        <taxon>Neopterygii</taxon>
        <taxon>Teleostei</taxon>
        <taxon>Neoteleostei</taxon>
        <taxon>Acanthomorphata</taxon>
        <taxon>Carangaria</taxon>
        <taxon>Carangiformes</taxon>
        <taxon>Carangidae</taxon>
        <taxon>Seriola</taxon>
    </lineage>
</organism>
<dbReference type="SMART" id="SM00034">
    <property type="entry name" value="CLECT"/>
    <property type="match status" value="1"/>
</dbReference>
<dbReference type="Pfam" id="PF00059">
    <property type="entry name" value="Lectin_C"/>
    <property type="match status" value="1"/>
</dbReference>
<dbReference type="GeneTree" id="ENSGT01100000263473"/>
<accession>A0A3B4XSY2</accession>
<dbReference type="Gene3D" id="3.10.100.10">
    <property type="entry name" value="Mannose-Binding Protein A, subunit A"/>
    <property type="match status" value="1"/>
</dbReference>
<dbReference type="InterPro" id="IPR016187">
    <property type="entry name" value="CTDL_fold"/>
</dbReference>
<keyword evidence="3" id="KW-1185">Reference proteome</keyword>
<dbReference type="Ensembl" id="ENSSLDT00000019720.1">
    <property type="protein sequence ID" value="ENSSLDP00000019077.1"/>
    <property type="gene ID" value="ENSSLDG00000014976.1"/>
</dbReference>
<proteinExistence type="predicted"/>
<feature type="domain" description="C-type lectin" evidence="1">
    <location>
        <begin position="45"/>
        <end position="156"/>
    </location>
</feature>
<protein>
    <recommendedName>
        <fullName evidence="1">C-type lectin domain-containing protein</fullName>
    </recommendedName>
</protein>
<dbReference type="SUPFAM" id="SSF56436">
    <property type="entry name" value="C-type lectin-like"/>
    <property type="match status" value="1"/>
</dbReference>
<evidence type="ECO:0000313" key="2">
    <source>
        <dbReference type="Ensembl" id="ENSSLDP00000019077.1"/>
    </source>
</evidence>
<reference evidence="2" key="1">
    <citation type="submission" date="2025-08" db="UniProtKB">
        <authorList>
            <consortium name="Ensembl"/>
        </authorList>
    </citation>
    <scope>IDENTIFICATION</scope>
</reference>
<dbReference type="InterPro" id="IPR016186">
    <property type="entry name" value="C-type_lectin-like/link_sf"/>
</dbReference>
<evidence type="ECO:0000313" key="3">
    <source>
        <dbReference type="Proteomes" id="UP000261360"/>
    </source>
</evidence>
<evidence type="ECO:0000259" key="1">
    <source>
        <dbReference type="PROSITE" id="PS50041"/>
    </source>
</evidence>
<reference evidence="2" key="2">
    <citation type="submission" date="2025-09" db="UniProtKB">
        <authorList>
            <consortium name="Ensembl"/>
        </authorList>
    </citation>
    <scope>IDENTIFICATION</scope>
</reference>
<dbReference type="Proteomes" id="UP000261360">
    <property type="component" value="Unplaced"/>
</dbReference>
<dbReference type="PANTHER" id="PTHR45784">
    <property type="entry name" value="C-TYPE LECTIN DOMAIN FAMILY 20 MEMBER A-RELATED"/>
    <property type="match status" value="1"/>
</dbReference>
<sequence>MCFFSANEMLNCVILMEMLNITIHLMCKNKITGISFSFFYLGKKLGEEQYVLYAKRLTWYSARDYCRTYHTDLVSVRNKAESDIIQKVAKDLKVWIGLFRDVWSWSDGTYSSLRYWKVGQPVFVQPGSNKCAAFLKSESGRWGAQPCGEVHPFICNYHAAAEEHECD</sequence>